<reference evidence="13 14" key="1">
    <citation type="submission" date="2015-10" db="EMBL/GenBank/DDBJ databases">
        <authorList>
            <person name="Gilbert D.G."/>
        </authorList>
    </citation>
    <scope>NUCLEOTIDE SEQUENCE [LARGE SCALE GENOMIC DNA]</scope>
    <source>
        <strain evidence="13 14">NRRL B-16712</strain>
    </source>
</reference>
<organism evidence="13 14">
    <name type="scientific">Actinoplanes awajinensis subsp. mycoplanecinus</name>
    <dbReference type="NCBI Taxonomy" id="135947"/>
    <lineage>
        <taxon>Bacteria</taxon>
        <taxon>Bacillati</taxon>
        <taxon>Actinomycetota</taxon>
        <taxon>Actinomycetes</taxon>
        <taxon>Micromonosporales</taxon>
        <taxon>Micromonosporaceae</taxon>
        <taxon>Actinoplanes</taxon>
    </lineage>
</organism>
<comment type="catalytic activity">
    <reaction evidence="1">
        <text>ATP + protein L-histidine = ADP + protein N-phospho-L-histidine.</text>
        <dbReference type="EC" id="2.7.13.3"/>
    </reaction>
</comment>
<keyword evidence="7" id="KW-0067">ATP-binding</keyword>
<evidence type="ECO:0000256" key="3">
    <source>
        <dbReference type="ARBA" id="ARBA00022553"/>
    </source>
</evidence>
<feature type="domain" description="Putative sensor" evidence="12">
    <location>
        <begin position="9"/>
        <end position="192"/>
    </location>
</feature>
<keyword evidence="3" id="KW-0597">Phosphoprotein</keyword>
<evidence type="ECO:0000259" key="10">
    <source>
        <dbReference type="Pfam" id="PF02518"/>
    </source>
</evidence>
<dbReference type="GO" id="GO:0046983">
    <property type="term" value="F:protein dimerization activity"/>
    <property type="evidence" value="ECO:0007669"/>
    <property type="project" value="InterPro"/>
</dbReference>
<evidence type="ECO:0000256" key="9">
    <source>
        <dbReference type="SAM" id="Phobius"/>
    </source>
</evidence>
<dbReference type="InterPro" id="IPR011712">
    <property type="entry name" value="Sig_transdc_His_kin_sub3_dim/P"/>
</dbReference>
<keyword evidence="4" id="KW-0808">Transferase</keyword>
<dbReference type="InterPro" id="IPR025828">
    <property type="entry name" value="Put_sensor_dom"/>
</dbReference>
<evidence type="ECO:0000256" key="6">
    <source>
        <dbReference type="ARBA" id="ARBA00022777"/>
    </source>
</evidence>
<keyword evidence="5" id="KW-0547">Nucleotide-binding</keyword>
<feature type="transmembrane region" description="Helical" evidence="9">
    <location>
        <begin position="32"/>
        <end position="51"/>
    </location>
</feature>
<comment type="caution">
    <text evidence="13">The sequence shown here is derived from an EMBL/GenBank/DDBJ whole genome shotgun (WGS) entry which is preliminary data.</text>
</comment>
<keyword evidence="9" id="KW-1133">Transmembrane helix</keyword>
<evidence type="ECO:0000313" key="14">
    <source>
        <dbReference type="Proteomes" id="UP000053244"/>
    </source>
</evidence>
<dbReference type="InterPro" id="IPR036890">
    <property type="entry name" value="HATPase_C_sf"/>
</dbReference>
<dbReference type="PANTHER" id="PTHR24421:SF10">
    <property type="entry name" value="NITRATE_NITRITE SENSOR PROTEIN NARQ"/>
    <property type="match status" value="1"/>
</dbReference>
<dbReference type="RefSeq" id="WP_083970869.1">
    <property type="nucleotide sequence ID" value="NZ_LLZH01000013.1"/>
</dbReference>
<feature type="transmembrane region" description="Helical" evidence="9">
    <location>
        <begin position="155"/>
        <end position="173"/>
    </location>
</feature>
<protein>
    <recommendedName>
        <fullName evidence="2">histidine kinase</fullName>
        <ecNumber evidence="2">2.7.13.3</ecNumber>
    </recommendedName>
</protein>
<keyword evidence="14" id="KW-1185">Reference proteome</keyword>
<feature type="domain" description="Signal transduction histidine kinase subgroup 3 dimerisation and phosphoacceptor" evidence="11">
    <location>
        <begin position="220"/>
        <end position="285"/>
    </location>
</feature>
<evidence type="ECO:0000259" key="12">
    <source>
        <dbReference type="Pfam" id="PF13796"/>
    </source>
</evidence>
<dbReference type="Pfam" id="PF13796">
    <property type="entry name" value="Sensor"/>
    <property type="match status" value="1"/>
</dbReference>
<feature type="domain" description="Histidine kinase/HSP90-like ATPase" evidence="10">
    <location>
        <begin position="326"/>
        <end position="404"/>
    </location>
</feature>
<dbReference type="EC" id="2.7.13.3" evidence="2"/>
<gene>
    <name evidence="13" type="ORF">ADL15_03405</name>
</gene>
<dbReference type="Gene3D" id="3.30.565.10">
    <property type="entry name" value="Histidine kinase-like ATPase, C-terminal domain"/>
    <property type="match status" value="1"/>
</dbReference>
<keyword evidence="6" id="KW-0418">Kinase</keyword>
<dbReference type="GO" id="GO:0000155">
    <property type="term" value="F:phosphorelay sensor kinase activity"/>
    <property type="evidence" value="ECO:0007669"/>
    <property type="project" value="InterPro"/>
</dbReference>
<evidence type="ECO:0000256" key="4">
    <source>
        <dbReference type="ARBA" id="ARBA00022679"/>
    </source>
</evidence>
<dbReference type="CDD" id="cd16917">
    <property type="entry name" value="HATPase_UhpB-NarQ-NarX-like"/>
    <property type="match status" value="1"/>
</dbReference>
<dbReference type="InterPro" id="IPR050482">
    <property type="entry name" value="Sensor_HK_TwoCompSys"/>
</dbReference>
<evidence type="ECO:0000256" key="1">
    <source>
        <dbReference type="ARBA" id="ARBA00000085"/>
    </source>
</evidence>
<keyword evidence="9" id="KW-0472">Membrane</keyword>
<accession>A0A0X3VDC5</accession>
<dbReference type="AlphaFoldDB" id="A0A0X3VDC5"/>
<dbReference type="Pfam" id="PF02518">
    <property type="entry name" value="HATPase_c"/>
    <property type="match status" value="1"/>
</dbReference>
<dbReference type="GO" id="GO:0016020">
    <property type="term" value="C:membrane"/>
    <property type="evidence" value="ECO:0007669"/>
    <property type="project" value="InterPro"/>
</dbReference>
<dbReference type="GO" id="GO:0005524">
    <property type="term" value="F:ATP binding"/>
    <property type="evidence" value="ECO:0007669"/>
    <property type="project" value="UniProtKB-KW"/>
</dbReference>
<evidence type="ECO:0000256" key="7">
    <source>
        <dbReference type="ARBA" id="ARBA00022840"/>
    </source>
</evidence>
<evidence type="ECO:0000256" key="5">
    <source>
        <dbReference type="ARBA" id="ARBA00022741"/>
    </source>
</evidence>
<name>A0A0X3VDC5_9ACTN</name>
<dbReference type="OrthoDB" id="4198152at2"/>
<dbReference type="EMBL" id="LLZH01000013">
    <property type="protein sequence ID" value="KUL41316.1"/>
    <property type="molecule type" value="Genomic_DNA"/>
</dbReference>
<dbReference type="PANTHER" id="PTHR24421">
    <property type="entry name" value="NITRATE/NITRITE SENSOR PROTEIN NARX-RELATED"/>
    <property type="match status" value="1"/>
</dbReference>
<keyword evidence="8" id="KW-0902">Two-component regulatory system</keyword>
<keyword evidence="9" id="KW-0812">Transmembrane</keyword>
<evidence type="ECO:0000313" key="13">
    <source>
        <dbReference type="EMBL" id="KUL41316.1"/>
    </source>
</evidence>
<feature type="transmembrane region" description="Helical" evidence="9">
    <location>
        <begin position="100"/>
        <end position="122"/>
    </location>
</feature>
<evidence type="ECO:0000259" key="11">
    <source>
        <dbReference type="Pfam" id="PF07730"/>
    </source>
</evidence>
<proteinExistence type="predicted"/>
<dbReference type="Pfam" id="PF07730">
    <property type="entry name" value="HisKA_3"/>
    <property type="match status" value="1"/>
</dbReference>
<dbReference type="SUPFAM" id="SSF55874">
    <property type="entry name" value="ATPase domain of HSP90 chaperone/DNA topoisomerase II/histidine kinase"/>
    <property type="match status" value="1"/>
</dbReference>
<evidence type="ECO:0000256" key="8">
    <source>
        <dbReference type="ARBA" id="ARBA00023012"/>
    </source>
</evidence>
<feature type="transmembrane region" description="Helical" evidence="9">
    <location>
        <begin position="7"/>
        <end position="26"/>
    </location>
</feature>
<dbReference type="InterPro" id="IPR003594">
    <property type="entry name" value="HATPase_dom"/>
</dbReference>
<dbReference type="Proteomes" id="UP000053244">
    <property type="component" value="Unassembled WGS sequence"/>
</dbReference>
<evidence type="ECO:0000256" key="2">
    <source>
        <dbReference type="ARBA" id="ARBA00012438"/>
    </source>
</evidence>
<dbReference type="Gene3D" id="1.20.5.1930">
    <property type="match status" value="1"/>
</dbReference>
<sequence>MRGTKRLLYALVGLPLGLFGLAYVAVTIVAGSALALTVVGLPLLAAAVRGARLLGTLHHALAQRLLEMTAAGPVAPAAGTGFLDWVTIGLTDRAGWQAAVYLLIKAPIAVLTAAIALFFYGYGLAAATYPAWWRLIPPQEGHEGLQLPGDVFLDTWSRALMVAVVGAAMLLAAPRVLRTVLVLDRVAIAGLLGPGKLRERVRELERSRAFAVQDAAAALRRIERDLHDGTQARLVTLAMKIGAAKEHLAQTDADPAARDLVSQAHQEAKAALVELRDVARGIHPPILDSGLDTALSTLAARSPIPVELTGALTRQPSAEVRLIAYFCVAELLTNVVKHSGARCATLDVEHRGDLLRLTVTDNGTGGARPRSGLIGLADRVRTVDGRLDVDSPDGGPTVVTVELPCGS</sequence>